<dbReference type="EMBL" id="CP007139">
    <property type="protein sequence ID" value="AIE85613.1"/>
    <property type="molecule type" value="Genomic_DNA"/>
</dbReference>
<dbReference type="PANTHER" id="PTHR30093">
    <property type="entry name" value="GENERAL SECRETION PATHWAY PROTEIN G"/>
    <property type="match status" value="1"/>
</dbReference>
<sequence length="300" mass="32366">MNRQRRSGFTLIELLVVIAIIAILAAILFPVFAQAKLAAKKTSDLSNIKQNMTAVFIYANDADDSLAPSIEYEPYIFAARILPYTKNKDIFKNPASSAKEGTIQRKQAANGGPYMLDPNDGCVGLGVSTVGISKYYNDIYPPLDYEINKYLFGYDGKTCKGQYNYYEPAPNMTSGSPGGEGVTGIGPGSLSFVSVAKVVLWTDFPISGLQYPGNNVVPFWGQKFSYFAGQANAAHMDGHAKSYPITKLLPGINGDNNSYNSCSSVEGITPPDNAWAGTGGACNGKSYNWWGTNYASSDNQ</sequence>
<organism evidence="2 3">
    <name type="scientific">Fimbriimonas ginsengisoli Gsoil 348</name>
    <dbReference type="NCBI Taxonomy" id="661478"/>
    <lineage>
        <taxon>Bacteria</taxon>
        <taxon>Bacillati</taxon>
        <taxon>Armatimonadota</taxon>
        <taxon>Fimbriimonadia</taxon>
        <taxon>Fimbriimonadales</taxon>
        <taxon>Fimbriimonadaceae</taxon>
        <taxon>Fimbriimonas</taxon>
    </lineage>
</organism>
<protein>
    <recommendedName>
        <fullName evidence="4">Prepilin-type N-terminal cleavage/methylation domain-containing protein</fullName>
    </recommendedName>
</protein>
<dbReference type="InterPro" id="IPR012902">
    <property type="entry name" value="N_methyl_site"/>
</dbReference>
<dbReference type="PROSITE" id="PS00409">
    <property type="entry name" value="PROKAR_NTER_METHYL"/>
    <property type="match status" value="1"/>
</dbReference>
<proteinExistence type="predicted"/>
<dbReference type="AlphaFoldDB" id="A0A068NPZ8"/>
<accession>A0A068NPZ8</accession>
<dbReference type="STRING" id="661478.OP10G_2245"/>
<dbReference type="NCBIfam" id="TIGR02532">
    <property type="entry name" value="IV_pilin_GFxxxE"/>
    <property type="match status" value="1"/>
</dbReference>
<gene>
    <name evidence="2" type="ORF">OP10G_2245</name>
</gene>
<evidence type="ECO:0000313" key="2">
    <source>
        <dbReference type="EMBL" id="AIE85613.1"/>
    </source>
</evidence>
<dbReference type="SUPFAM" id="SSF54523">
    <property type="entry name" value="Pili subunits"/>
    <property type="match status" value="1"/>
</dbReference>
<evidence type="ECO:0008006" key="4">
    <source>
        <dbReference type="Google" id="ProtNLM"/>
    </source>
</evidence>
<keyword evidence="1" id="KW-0472">Membrane</keyword>
<dbReference type="InterPro" id="IPR045584">
    <property type="entry name" value="Pilin-like"/>
</dbReference>
<dbReference type="RefSeq" id="WP_025225825.1">
    <property type="nucleotide sequence ID" value="NZ_CP007139.1"/>
</dbReference>
<dbReference type="eggNOG" id="COG2165">
    <property type="taxonomic scope" value="Bacteria"/>
</dbReference>
<dbReference type="OrthoDB" id="258730at2"/>
<dbReference type="Gene3D" id="3.30.700.10">
    <property type="entry name" value="Glycoprotein, Type 4 Pilin"/>
    <property type="match status" value="1"/>
</dbReference>
<keyword evidence="1" id="KW-1133">Transmembrane helix</keyword>
<name>A0A068NPZ8_FIMGI</name>
<feature type="transmembrane region" description="Helical" evidence="1">
    <location>
        <begin position="12"/>
        <end position="33"/>
    </location>
</feature>
<dbReference type="KEGG" id="fgi:OP10G_2245"/>
<keyword evidence="1" id="KW-0812">Transmembrane</keyword>
<keyword evidence="3" id="KW-1185">Reference proteome</keyword>
<evidence type="ECO:0000313" key="3">
    <source>
        <dbReference type="Proteomes" id="UP000027982"/>
    </source>
</evidence>
<dbReference type="Pfam" id="PF07963">
    <property type="entry name" value="N_methyl"/>
    <property type="match status" value="1"/>
</dbReference>
<dbReference type="Proteomes" id="UP000027982">
    <property type="component" value="Chromosome"/>
</dbReference>
<reference evidence="2 3" key="1">
    <citation type="journal article" date="2014" name="PLoS ONE">
        <title>The first complete genome sequence of the class fimbriimonadia in the phylum armatimonadetes.</title>
        <authorList>
            <person name="Hu Z.Y."/>
            <person name="Wang Y.Z."/>
            <person name="Im W.T."/>
            <person name="Wang S.Y."/>
            <person name="Zhao G.P."/>
            <person name="Zheng H.J."/>
            <person name="Quan Z.X."/>
        </authorList>
    </citation>
    <scope>NUCLEOTIDE SEQUENCE [LARGE SCALE GENOMIC DNA]</scope>
    <source>
        <strain evidence="2">Gsoil 348</strain>
    </source>
</reference>
<dbReference type="HOGENOM" id="CLU_041661_1_1_0"/>
<evidence type="ECO:0000256" key="1">
    <source>
        <dbReference type="SAM" id="Phobius"/>
    </source>
</evidence>